<reference evidence="3" key="1">
    <citation type="journal article" date="2023" name="Mol. Phylogenet. Evol.">
        <title>Genome-scale phylogeny and comparative genomics of the fungal order Sordariales.</title>
        <authorList>
            <person name="Hensen N."/>
            <person name="Bonometti L."/>
            <person name="Westerberg I."/>
            <person name="Brannstrom I.O."/>
            <person name="Guillou S."/>
            <person name="Cros-Aarteil S."/>
            <person name="Calhoun S."/>
            <person name="Haridas S."/>
            <person name="Kuo A."/>
            <person name="Mondo S."/>
            <person name="Pangilinan J."/>
            <person name="Riley R."/>
            <person name="LaButti K."/>
            <person name="Andreopoulos B."/>
            <person name="Lipzen A."/>
            <person name="Chen C."/>
            <person name="Yan M."/>
            <person name="Daum C."/>
            <person name="Ng V."/>
            <person name="Clum A."/>
            <person name="Steindorff A."/>
            <person name="Ohm R.A."/>
            <person name="Martin F."/>
            <person name="Silar P."/>
            <person name="Natvig D.O."/>
            <person name="Lalanne C."/>
            <person name="Gautier V."/>
            <person name="Ament-Velasquez S.L."/>
            <person name="Kruys A."/>
            <person name="Hutchinson M.I."/>
            <person name="Powell A.J."/>
            <person name="Barry K."/>
            <person name="Miller A.N."/>
            <person name="Grigoriev I.V."/>
            <person name="Debuchy R."/>
            <person name="Gladieux P."/>
            <person name="Hiltunen Thoren M."/>
            <person name="Johannesson H."/>
        </authorList>
    </citation>
    <scope>NUCLEOTIDE SEQUENCE</scope>
    <source>
        <strain evidence="3">CBS 314.62</strain>
    </source>
</reference>
<keyword evidence="2" id="KW-1133">Transmembrane helix</keyword>
<evidence type="ECO:0000256" key="2">
    <source>
        <dbReference type="SAM" id="Phobius"/>
    </source>
</evidence>
<evidence type="ECO:0000313" key="4">
    <source>
        <dbReference type="Proteomes" id="UP001270362"/>
    </source>
</evidence>
<accession>A0AAE1C8Y9</accession>
<keyword evidence="4" id="KW-1185">Reference proteome</keyword>
<feature type="transmembrane region" description="Helical" evidence="2">
    <location>
        <begin position="25"/>
        <end position="47"/>
    </location>
</feature>
<evidence type="ECO:0000313" key="3">
    <source>
        <dbReference type="EMBL" id="KAK3683637.1"/>
    </source>
</evidence>
<protein>
    <submittedName>
        <fullName evidence="3">Uncharacterized protein</fullName>
    </submittedName>
</protein>
<dbReference type="AlphaFoldDB" id="A0AAE1C8Y9"/>
<proteinExistence type="predicted"/>
<dbReference type="Proteomes" id="UP001270362">
    <property type="component" value="Unassembled WGS sequence"/>
</dbReference>
<comment type="caution">
    <text evidence="3">The sequence shown here is derived from an EMBL/GenBank/DDBJ whole genome shotgun (WGS) entry which is preliminary data.</text>
</comment>
<keyword evidence="2" id="KW-0472">Membrane</keyword>
<reference evidence="3" key="2">
    <citation type="submission" date="2023-06" db="EMBL/GenBank/DDBJ databases">
        <authorList>
            <consortium name="Lawrence Berkeley National Laboratory"/>
            <person name="Haridas S."/>
            <person name="Hensen N."/>
            <person name="Bonometti L."/>
            <person name="Westerberg I."/>
            <person name="Brannstrom I.O."/>
            <person name="Guillou S."/>
            <person name="Cros-Aarteil S."/>
            <person name="Calhoun S."/>
            <person name="Kuo A."/>
            <person name="Mondo S."/>
            <person name="Pangilinan J."/>
            <person name="Riley R."/>
            <person name="Labutti K."/>
            <person name="Andreopoulos B."/>
            <person name="Lipzen A."/>
            <person name="Chen C."/>
            <person name="Yanf M."/>
            <person name="Daum C."/>
            <person name="Ng V."/>
            <person name="Clum A."/>
            <person name="Steindorff A."/>
            <person name="Ohm R."/>
            <person name="Martin F."/>
            <person name="Silar P."/>
            <person name="Natvig D."/>
            <person name="Lalanne C."/>
            <person name="Gautier V."/>
            <person name="Ament-Velasquez S.L."/>
            <person name="Kruys A."/>
            <person name="Hutchinson M.I."/>
            <person name="Powell A.J."/>
            <person name="Barry K."/>
            <person name="Miller A.N."/>
            <person name="Grigoriev I.V."/>
            <person name="Debuchy R."/>
            <person name="Gladieux P."/>
            <person name="Thoren M.H."/>
            <person name="Johannesson H."/>
        </authorList>
    </citation>
    <scope>NUCLEOTIDE SEQUENCE</scope>
    <source>
        <strain evidence="3">CBS 314.62</strain>
    </source>
</reference>
<evidence type="ECO:0000256" key="1">
    <source>
        <dbReference type="SAM" id="MobiDB-lite"/>
    </source>
</evidence>
<gene>
    <name evidence="3" type="ORF">B0T22DRAFT_255269</name>
</gene>
<dbReference type="EMBL" id="JAULSO010000004">
    <property type="protein sequence ID" value="KAK3683637.1"/>
    <property type="molecule type" value="Genomic_DNA"/>
</dbReference>
<organism evidence="3 4">
    <name type="scientific">Podospora appendiculata</name>
    <dbReference type="NCBI Taxonomy" id="314037"/>
    <lineage>
        <taxon>Eukaryota</taxon>
        <taxon>Fungi</taxon>
        <taxon>Dikarya</taxon>
        <taxon>Ascomycota</taxon>
        <taxon>Pezizomycotina</taxon>
        <taxon>Sordariomycetes</taxon>
        <taxon>Sordariomycetidae</taxon>
        <taxon>Sordariales</taxon>
        <taxon>Podosporaceae</taxon>
        <taxon>Podospora</taxon>
    </lineage>
</organism>
<name>A0AAE1C8Y9_9PEZI</name>
<sequence>MHAAAGQRACPFHRPSVHLIARRKYVSVSFALLIFCSLASHPVLICGQERLKQKKKRKRFPRTFGALHLMQGLEHNLHPPGAQPSPYCSSCYNFLLFCCLLRRENNSSLQVPISASSVDGGSRAALLRCAALRCNNLPYLARGYGIASSLILFLQTPNPRRPRGRRVSPAPAPRHPTILC</sequence>
<keyword evidence="2" id="KW-0812">Transmembrane</keyword>
<feature type="region of interest" description="Disordered" evidence="1">
    <location>
        <begin position="160"/>
        <end position="180"/>
    </location>
</feature>